<name>A0A915L908_ROMCU</name>
<accession>A0A915L908</accession>
<evidence type="ECO:0000313" key="1">
    <source>
        <dbReference type="Proteomes" id="UP000887565"/>
    </source>
</evidence>
<proteinExistence type="predicted"/>
<sequence length="103" mass="12161">MQMMTLNAANEAKLYVDQFNRNHCYYRRVSICYYENLHKKQTQYISDFQILEECKLKFNGSLMDCTTKGTGCDTSCEEIVQATTKKWKKGSEKRKVKQEKLPE</sequence>
<organism evidence="1 2">
    <name type="scientific">Romanomermis culicivorax</name>
    <name type="common">Nematode worm</name>
    <dbReference type="NCBI Taxonomy" id="13658"/>
    <lineage>
        <taxon>Eukaryota</taxon>
        <taxon>Metazoa</taxon>
        <taxon>Ecdysozoa</taxon>
        <taxon>Nematoda</taxon>
        <taxon>Enoplea</taxon>
        <taxon>Dorylaimia</taxon>
        <taxon>Mermithida</taxon>
        <taxon>Mermithoidea</taxon>
        <taxon>Mermithidae</taxon>
        <taxon>Romanomermis</taxon>
    </lineage>
</organism>
<dbReference type="Proteomes" id="UP000887565">
    <property type="component" value="Unplaced"/>
</dbReference>
<protein>
    <submittedName>
        <fullName evidence="2">Uncharacterized protein</fullName>
    </submittedName>
</protein>
<dbReference type="WBParaSite" id="nRc.2.0.1.t47610-RA">
    <property type="protein sequence ID" value="nRc.2.0.1.t47610-RA"/>
    <property type="gene ID" value="nRc.2.0.1.g47610"/>
</dbReference>
<evidence type="ECO:0000313" key="2">
    <source>
        <dbReference type="WBParaSite" id="nRc.2.0.1.t47610-RA"/>
    </source>
</evidence>
<dbReference type="AlphaFoldDB" id="A0A915L908"/>
<keyword evidence="1" id="KW-1185">Reference proteome</keyword>
<reference evidence="2" key="1">
    <citation type="submission" date="2022-11" db="UniProtKB">
        <authorList>
            <consortium name="WormBaseParasite"/>
        </authorList>
    </citation>
    <scope>IDENTIFICATION</scope>
</reference>